<dbReference type="AlphaFoldDB" id="A0A085ZI33"/>
<evidence type="ECO:0000313" key="1">
    <source>
        <dbReference type="EMBL" id="KFF04097.1"/>
    </source>
</evidence>
<sequence length="335" mass="36046">MDGYQYKENVLEFFPTAEGYVKNDNGALSYVFQYKDHLGNIRVSYTKNALNVLEIIDENNYYPFGLKHNGYSVYEGTNNKYKYNGKELQDELGLNMYDYGWRNYMPDIGRWSQSDPLLNDLKFAHDINDVDEDDKEAVYMSIINDFEVGGGIYNTDNLNPYGYGYNNPVSFDDPDGRCPSCIWGAVIGAAVDYGLQVAVNYAGGKSGSRAWTDVSLTSIAVSAGAGALSGGISSLNQYKNAARGVKIAVDVATDTGVSVASQAIKDGKISVGSTLVDVGAGRLAAGIAGKIEKKVLNSSTGKKLTAAVNTEKNIARGKSNVASKAKANVSGATKK</sequence>
<name>A0A085ZI33_9FLAO</name>
<keyword evidence="2" id="KW-1185">Reference proteome</keyword>
<evidence type="ECO:0008006" key="3">
    <source>
        <dbReference type="Google" id="ProtNLM"/>
    </source>
</evidence>
<dbReference type="Gene3D" id="2.180.10.10">
    <property type="entry name" value="RHS repeat-associated core"/>
    <property type="match status" value="1"/>
</dbReference>
<dbReference type="RefSeq" id="WP_035679892.1">
    <property type="nucleotide sequence ID" value="NZ_JPRL01000001.1"/>
</dbReference>
<dbReference type="STRING" id="362418.IW19_00485"/>
<reference evidence="1 2" key="1">
    <citation type="submission" date="2014-07" db="EMBL/GenBank/DDBJ databases">
        <title>Genome of Flavobacterium reichenbachii LMG 25512.</title>
        <authorList>
            <person name="Stropko S.J."/>
            <person name="Pipes S.E."/>
            <person name="Newman J.D."/>
        </authorList>
    </citation>
    <scope>NUCLEOTIDE SEQUENCE [LARGE SCALE GENOMIC DNA]</scope>
    <source>
        <strain evidence="1 2">LMG 25512</strain>
    </source>
</reference>
<proteinExistence type="predicted"/>
<accession>A0A085ZI33</accession>
<comment type="caution">
    <text evidence="1">The sequence shown here is derived from an EMBL/GenBank/DDBJ whole genome shotgun (WGS) entry which is preliminary data.</text>
</comment>
<dbReference type="PANTHER" id="PTHR32305">
    <property type="match status" value="1"/>
</dbReference>
<evidence type="ECO:0000313" key="2">
    <source>
        <dbReference type="Proteomes" id="UP000028715"/>
    </source>
</evidence>
<dbReference type="eggNOG" id="COG3209">
    <property type="taxonomic scope" value="Bacteria"/>
</dbReference>
<dbReference type="InterPro" id="IPR050708">
    <property type="entry name" value="T6SS_VgrG/RHS"/>
</dbReference>
<dbReference type="InterPro" id="IPR022385">
    <property type="entry name" value="Rhs_assc_core"/>
</dbReference>
<organism evidence="1 2">
    <name type="scientific">Flavobacterium reichenbachii</name>
    <dbReference type="NCBI Taxonomy" id="362418"/>
    <lineage>
        <taxon>Bacteria</taxon>
        <taxon>Pseudomonadati</taxon>
        <taxon>Bacteroidota</taxon>
        <taxon>Flavobacteriia</taxon>
        <taxon>Flavobacteriales</taxon>
        <taxon>Flavobacteriaceae</taxon>
        <taxon>Flavobacterium</taxon>
    </lineage>
</organism>
<dbReference type="Proteomes" id="UP000028715">
    <property type="component" value="Unassembled WGS sequence"/>
</dbReference>
<protein>
    <recommendedName>
        <fullName evidence="3">RHS repeat-associated core domain-containing protein</fullName>
    </recommendedName>
</protein>
<gene>
    <name evidence="1" type="ORF">IW19_00485</name>
</gene>
<dbReference type="PANTHER" id="PTHR32305:SF15">
    <property type="entry name" value="PROTEIN RHSA-RELATED"/>
    <property type="match status" value="1"/>
</dbReference>
<dbReference type="EMBL" id="JPRL01000001">
    <property type="protein sequence ID" value="KFF04097.1"/>
    <property type="molecule type" value="Genomic_DNA"/>
</dbReference>
<dbReference type="NCBIfam" id="TIGR03696">
    <property type="entry name" value="Rhs_assc_core"/>
    <property type="match status" value="1"/>
</dbReference>